<keyword evidence="3" id="KW-1185">Reference proteome</keyword>
<dbReference type="Proteomes" id="UP000320857">
    <property type="component" value="Unassembled WGS sequence"/>
</dbReference>
<protein>
    <submittedName>
        <fullName evidence="2">DUF2690 domain-containing protein</fullName>
    </submittedName>
</protein>
<dbReference type="EMBL" id="VJYK02000730">
    <property type="protein sequence ID" value="MQS05586.1"/>
    <property type="molecule type" value="Genomic_DNA"/>
</dbReference>
<evidence type="ECO:0000313" key="2">
    <source>
        <dbReference type="EMBL" id="MQS05586.1"/>
    </source>
</evidence>
<dbReference type="Pfam" id="PF10901">
    <property type="entry name" value="DUF2690"/>
    <property type="match status" value="1"/>
</dbReference>
<dbReference type="AlphaFoldDB" id="A0A5P0YZ68"/>
<sequence>MVRWAADSSPAEPPPTGPPVTGVEVNCNGSACDGEDPMELGCGGDAWTSALSRVGGSYVEVRYSSLCRAGWARIKWARPGDRVALVATDGRRHREVVPDDRNRSAFTLMLGAPAPEDVKACWRLRSGATGCTDPGGTTP</sequence>
<name>A0A5P0YZ68_9ACTN</name>
<evidence type="ECO:0000256" key="1">
    <source>
        <dbReference type="SAM" id="MobiDB-lite"/>
    </source>
</evidence>
<gene>
    <name evidence="2" type="ORF">FNX44_027915</name>
</gene>
<dbReference type="RefSeq" id="WP_153507833.1">
    <property type="nucleotide sequence ID" value="NZ_VJYK02000730.1"/>
</dbReference>
<evidence type="ECO:0000313" key="3">
    <source>
        <dbReference type="Proteomes" id="UP000320857"/>
    </source>
</evidence>
<reference evidence="2 3" key="1">
    <citation type="submission" date="2019-10" db="EMBL/GenBank/DDBJ databases">
        <title>Streptomyces sp. nov., a novel actinobacterium isolated from alkaline environment.</title>
        <authorList>
            <person name="Golinska P."/>
        </authorList>
    </citation>
    <scope>NUCLEOTIDE SEQUENCE [LARGE SCALE GENOMIC DNA]</scope>
    <source>
        <strain evidence="2 3">OF1</strain>
    </source>
</reference>
<feature type="non-terminal residue" evidence="2">
    <location>
        <position position="139"/>
    </location>
</feature>
<dbReference type="InterPro" id="IPR021224">
    <property type="entry name" value="DUF2690"/>
</dbReference>
<feature type="region of interest" description="Disordered" evidence="1">
    <location>
        <begin position="1"/>
        <end position="21"/>
    </location>
</feature>
<comment type="caution">
    <text evidence="2">The sequence shown here is derived from an EMBL/GenBank/DDBJ whole genome shotgun (WGS) entry which is preliminary data.</text>
</comment>
<dbReference type="OrthoDB" id="2863790at2"/>
<organism evidence="2 3">
    <name type="scientific">Streptomyces alkaliterrae</name>
    <dbReference type="NCBI Taxonomy" id="2213162"/>
    <lineage>
        <taxon>Bacteria</taxon>
        <taxon>Bacillati</taxon>
        <taxon>Actinomycetota</taxon>
        <taxon>Actinomycetes</taxon>
        <taxon>Kitasatosporales</taxon>
        <taxon>Streptomycetaceae</taxon>
        <taxon>Streptomyces</taxon>
    </lineage>
</organism>
<accession>A0A5P0YZ68</accession>
<proteinExistence type="predicted"/>